<gene>
    <name evidence="1" type="ORF">GCWU000342_00962</name>
</gene>
<sequence>MIPSITACPPIPEYAINHPLYSHICLSHINLQFADPCHQVISRRRAEDFTENAFTQ</sequence>
<evidence type="ECO:0000313" key="1">
    <source>
        <dbReference type="EMBL" id="EEP28154.1"/>
    </source>
</evidence>
<comment type="caution">
    <text evidence="1">The sequence shown here is derived from an EMBL/GenBank/DDBJ whole genome shotgun (WGS) entry which is preliminary data.</text>
</comment>
<reference evidence="1" key="1">
    <citation type="submission" date="2009-04" db="EMBL/GenBank/DDBJ databases">
        <authorList>
            <person name="Weinstock G."/>
            <person name="Sodergren E."/>
            <person name="Clifton S."/>
            <person name="Fulton L."/>
            <person name="Fulton B."/>
            <person name="Courtney L."/>
            <person name="Fronick C."/>
            <person name="Harrison M."/>
            <person name="Strong C."/>
            <person name="Farmer C."/>
            <person name="Delahaunty K."/>
            <person name="Markovic C."/>
            <person name="Hall O."/>
            <person name="Minx P."/>
            <person name="Tomlinson C."/>
            <person name="Mitreva M."/>
            <person name="Nelson J."/>
            <person name="Hou S."/>
            <person name="Wollam A."/>
            <person name="Pepin K.H."/>
            <person name="Johnson M."/>
            <person name="Bhonagiri V."/>
            <person name="Nash W.E."/>
            <person name="Warren W."/>
            <person name="Chinwalla A."/>
            <person name="Mardis E.R."/>
            <person name="Wilson R.K."/>
        </authorList>
    </citation>
    <scope>NUCLEOTIDE SEQUENCE [LARGE SCALE GENOMIC DNA]</scope>
    <source>
        <strain evidence="1">DSM 14600</strain>
    </source>
</reference>
<proteinExistence type="predicted"/>
<protein>
    <submittedName>
        <fullName evidence="1">Uncharacterized protein</fullName>
    </submittedName>
</protein>
<dbReference type="AlphaFoldDB" id="C4GAL2"/>
<dbReference type="EMBL" id="ACIP02000002">
    <property type="protein sequence ID" value="EEP28154.1"/>
    <property type="molecule type" value="Genomic_DNA"/>
</dbReference>
<organism evidence="1 2">
    <name type="scientific">Shuttleworthella satelles DSM 14600</name>
    <dbReference type="NCBI Taxonomy" id="626523"/>
    <lineage>
        <taxon>Bacteria</taxon>
        <taxon>Bacillati</taxon>
        <taxon>Bacillota</taxon>
        <taxon>Clostridia</taxon>
        <taxon>Lachnospirales</taxon>
        <taxon>Lachnospiraceae</taxon>
        <taxon>Shuttleworthella</taxon>
    </lineage>
</organism>
<accession>C4GAL2</accession>
<keyword evidence="2" id="KW-1185">Reference proteome</keyword>
<evidence type="ECO:0000313" key="2">
    <source>
        <dbReference type="Proteomes" id="UP000003494"/>
    </source>
</evidence>
<dbReference type="STRING" id="626523.GCWU000342_00962"/>
<dbReference type="HOGENOM" id="CLU_3011852_0_0_9"/>
<dbReference type="Proteomes" id="UP000003494">
    <property type="component" value="Unassembled WGS sequence"/>
</dbReference>
<name>C4GAL2_9FIRM</name>